<dbReference type="CDD" id="cd07207">
    <property type="entry name" value="Pat_ExoU_VipD_like"/>
    <property type="match status" value="1"/>
</dbReference>
<evidence type="ECO:0000313" key="4">
    <source>
        <dbReference type="EMBL" id="WLV23544.1"/>
    </source>
</evidence>
<feature type="domain" description="PNPLA" evidence="3">
    <location>
        <begin position="5"/>
        <end position="198"/>
    </location>
</feature>
<gene>
    <name evidence="4" type="ORF">QR721_07705</name>
</gene>
<keyword evidence="5" id="KW-1185">Reference proteome</keyword>
<name>A0ABY9KRM7_9BACI</name>
<dbReference type="PROSITE" id="PS51635">
    <property type="entry name" value="PNPLA"/>
    <property type="match status" value="1"/>
</dbReference>
<feature type="active site" description="Nucleophile" evidence="2">
    <location>
        <position position="38"/>
    </location>
</feature>
<dbReference type="PANTHER" id="PTHR46394:SF1">
    <property type="entry name" value="PNPLA DOMAIN-CONTAINING PROTEIN"/>
    <property type="match status" value="1"/>
</dbReference>
<organism evidence="4 5">
    <name type="scientific">Aciduricibacillus chroicocephali</name>
    <dbReference type="NCBI Taxonomy" id="3054939"/>
    <lineage>
        <taxon>Bacteria</taxon>
        <taxon>Bacillati</taxon>
        <taxon>Bacillota</taxon>
        <taxon>Bacilli</taxon>
        <taxon>Bacillales</taxon>
        <taxon>Bacillaceae</taxon>
        <taxon>Aciduricibacillus</taxon>
    </lineage>
</organism>
<feature type="short sequence motif" description="DGA/G" evidence="2">
    <location>
        <begin position="185"/>
        <end position="187"/>
    </location>
</feature>
<dbReference type="EMBL" id="CP129113">
    <property type="protein sequence ID" value="WLV23544.1"/>
    <property type="molecule type" value="Genomic_DNA"/>
</dbReference>
<feature type="active site" description="Proton acceptor" evidence="2">
    <location>
        <position position="185"/>
    </location>
</feature>
<reference evidence="4" key="1">
    <citation type="submission" date="2023-06" db="EMBL/GenBank/DDBJ databases">
        <title>A Treasure from Seagulls: Isolation and Description of Aciduricobacillus qingdaonensis gen. nov., sp. nov., a Rare Obligately Uric Acid-utilizing Member in the Family Bacillaceae.</title>
        <authorList>
            <person name="Liu W."/>
            <person name="Wang B."/>
        </authorList>
    </citation>
    <scope>NUCLEOTIDE SEQUENCE</scope>
    <source>
        <strain evidence="4">44XB</strain>
    </source>
</reference>
<evidence type="ECO:0000313" key="5">
    <source>
        <dbReference type="Proteomes" id="UP001180087"/>
    </source>
</evidence>
<dbReference type="PANTHER" id="PTHR46394">
    <property type="entry name" value="ANNEXIN"/>
    <property type="match status" value="1"/>
</dbReference>
<dbReference type="SUPFAM" id="SSF52151">
    <property type="entry name" value="FabD/lysophospholipase-like"/>
    <property type="match status" value="1"/>
</dbReference>
<dbReference type="InterPro" id="IPR002641">
    <property type="entry name" value="PNPLA_dom"/>
</dbReference>
<feature type="short sequence motif" description="GXSXG" evidence="2">
    <location>
        <begin position="36"/>
        <end position="40"/>
    </location>
</feature>
<dbReference type="Pfam" id="PF01734">
    <property type="entry name" value="Patatin"/>
    <property type="match status" value="1"/>
</dbReference>
<comment type="caution">
    <text evidence="2">Lacks conserved residue(s) required for the propagation of feature annotation.</text>
</comment>
<dbReference type="Gene3D" id="3.40.1090.10">
    <property type="entry name" value="Cytosolic phospholipase A2 catalytic domain"/>
    <property type="match status" value="2"/>
</dbReference>
<evidence type="ECO:0000259" key="3">
    <source>
        <dbReference type="PROSITE" id="PS51635"/>
    </source>
</evidence>
<protein>
    <submittedName>
        <fullName evidence="4">Patatin-like phospholipase family protein</fullName>
    </submittedName>
</protein>
<dbReference type="Proteomes" id="UP001180087">
    <property type="component" value="Chromosome"/>
</dbReference>
<keyword evidence="1 2" id="KW-0443">Lipid metabolism</keyword>
<keyword evidence="2" id="KW-0442">Lipid degradation</keyword>
<proteinExistence type="predicted"/>
<evidence type="ECO:0000256" key="1">
    <source>
        <dbReference type="ARBA" id="ARBA00023098"/>
    </source>
</evidence>
<sequence length="296" mass="32570">MQIDVVFSGGGVKAFAYIGVLAEMEKKGLSIKRAAGTSAGAIIASFLIAGYTAKEIETLLDELDLTCFLDSPKLMHFIPFSKWGILFFKKGIYKGNNFEYWLETCLARKGIRFFGDLPDGALKVVASDLTLGRLVVFPDDLEKVYGLDPNSFPIAKAVRMSAGFPFFFMPATLISNTGLKSQLVDGGMLSNFPLWLLGKRKVMKKRPVLGIRLSVPSSSLKKKKIDNAYEMCEAMISTMKTAHDSRYISTSGHPDIMEVAVKKASTMDLNICEETKKDLIQSGRNAATSFFAGWPN</sequence>
<dbReference type="RefSeq" id="WP_348025651.1">
    <property type="nucleotide sequence ID" value="NZ_CP129113.1"/>
</dbReference>
<evidence type="ECO:0000256" key="2">
    <source>
        <dbReference type="PROSITE-ProRule" id="PRU01161"/>
    </source>
</evidence>
<keyword evidence="2" id="KW-0378">Hydrolase</keyword>
<dbReference type="InterPro" id="IPR052580">
    <property type="entry name" value="Lipid_Hydrolase"/>
</dbReference>
<dbReference type="InterPro" id="IPR016035">
    <property type="entry name" value="Acyl_Trfase/lysoPLipase"/>
</dbReference>
<accession>A0ABY9KRM7</accession>